<keyword evidence="1" id="KW-0472">Membrane</keyword>
<dbReference type="EMBL" id="AHMM02000006">
    <property type="protein sequence ID" value="EQA38533.1"/>
    <property type="molecule type" value="Genomic_DNA"/>
</dbReference>
<evidence type="ECO:0000256" key="1">
    <source>
        <dbReference type="SAM" id="Phobius"/>
    </source>
</evidence>
<evidence type="ECO:0000313" key="2">
    <source>
        <dbReference type="EMBL" id="EQA38533.1"/>
    </source>
</evidence>
<name>V6HFL5_9LEPT</name>
<feature type="transmembrane region" description="Helical" evidence="1">
    <location>
        <begin position="56"/>
        <end position="78"/>
    </location>
</feature>
<proteinExistence type="predicted"/>
<dbReference type="GO" id="GO:0016020">
    <property type="term" value="C:membrane"/>
    <property type="evidence" value="ECO:0007669"/>
    <property type="project" value="InterPro"/>
</dbReference>
<dbReference type="RefSeq" id="WP_010411830.1">
    <property type="nucleotide sequence ID" value="NZ_AHMM02000006.1"/>
</dbReference>
<dbReference type="Pfam" id="PF03741">
    <property type="entry name" value="TerC"/>
    <property type="match status" value="1"/>
</dbReference>
<keyword evidence="1" id="KW-0812">Transmembrane</keyword>
<organism evidence="2 3">
    <name type="scientific">Leptospira inadai serovar Lyme str. 10</name>
    <dbReference type="NCBI Taxonomy" id="1049790"/>
    <lineage>
        <taxon>Bacteria</taxon>
        <taxon>Pseudomonadati</taxon>
        <taxon>Spirochaetota</taxon>
        <taxon>Spirochaetia</taxon>
        <taxon>Leptospirales</taxon>
        <taxon>Leptospiraceae</taxon>
        <taxon>Leptospira</taxon>
    </lineage>
</organism>
<reference evidence="2 3" key="1">
    <citation type="submission" date="2013-05" db="EMBL/GenBank/DDBJ databases">
        <authorList>
            <person name="Harkins D.M."/>
            <person name="Durkin A.S."/>
            <person name="Brinkac L.M."/>
            <person name="Haft D.H."/>
            <person name="Selengut J.D."/>
            <person name="Sanka R."/>
            <person name="DePew J."/>
            <person name="Purushe J."/>
            <person name="Hartskeerl R.A."/>
            <person name="Ahmed A."/>
            <person name="van der Linden H."/>
            <person name="Goris M.G.A."/>
            <person name="Vinetz J.M."/>
            <person name="Sutton G.G."/>
            <person name="Nierman W.C."/>
            <person name="Fouts D.E."/>
        </authorList>
    </citation>
    <scope>NUCLEOTIDE SEQUENCE [LARGE SCALE GENOMIC DNA]</scope>
    <source>
        <strain evidence="2 3">10</strain>
    </source>
</reference>
<gene>
    <name evidence="2" type="ORF">LEP1GSC047_2483</name>
</gene>
<keyword evidence="1" id="KW-1133">Transmembrane helix</keyword>
<dbReference type="AlphaFoldDB" id="V6HFL5"/>
<accession>V6HFL5</accession>
<sequence>MIELDTIVLVDSIIKAVGLSCDFYRMEIEVILSFVILSVLSGSVDDFINNHPTMKIFVVSFPIIIAVMLVADGLPFLFPRAISISQDPSRFRWNS</sequence>
<protein>
    <submittedName>
        <fullName evidence="2">Integral membrane protein TerC domain protein</fullName>
    </submittedName>
</protein>
<comment type="caution">
    <text evidence="2">The sequence shown here is derived from an EMBL/GenBank/DDBJ whole genome shotgun (WGS) entry which is preliminary data.</text>
</comment>
<dbReference type="Proteomes" id="UP000018719">
    <property type="component" value="Unassembled WGS sequence"/>
</dbReference>
<dbReference type="STRING" id="1049790.LEP1GSC047_2483"/>
<evidence type="ECO:0000313" key="3">
    <source>
        <dbReference type="Proteomes" id="UP000018719"/>
    </source>
</evidence>
<dbReference type="InterPro" id="IPR005496">
    <property type="entry name" value="Integral_membrane_TerC"/>
</dbReference>